<reference evidence="1" key="1">
    <citation type="submission" date="2013-07" db="EMBL/GenBank/DDBJ databases">
        <title>The genome of an arbuscular mycorrhizal fungus provides insights into the evolution of the oldest plant symbiosis.</title>
        <authorList>
            <consortium name="DOE Joint Genome Institute"/>
            <person name="Tisserant E."/>
            <person name="Malbreil M."/>
            <person name="Kuo A."/>
            <person name="Kohler A."/>
            <person name="Symeonidi A."/>
            <person name="Balestrini R."/>
            <person name="Charron P."/>
            <person name="Duensing N."/>
            <person name="Frei-dit-Frey N."/>
            <person name="Gianinazzi-Pearson V."/>
            <person name="Gilbert B."/>
            <person name="Handa Y."/>
            <person name="Hijri M."/>
            <person name="Kaul R."/>
            <person name="Kawaguchi M."/>
            <person name="Krajinski F."/>
            <person name="Lammers P."/>
            <person name="Lapierre D."/>
            <person name="Masclaux F.G."/>
            <person name="Murat C."/>
            <person name="Morin E."/>
            <person name="Ndikumana S."/>
            <person name="Pagni M."/>
            <person name="Petitpierre D."/>
            <person name="Requena N."/>
            <person name="Rosikiewicz P."/>
            <person name="Riley R."/>
            <person name="Saito K."/>
            <person name="San Clemente H."/>
            <person name="Shapiro H."/>
            <person name="van Tuinen D."/>
            <person name="Becard G."/>
            <person name="Bonfante P."/>
            <person name="Paszkowski U."/>
            <person name="Shachar-Hill Y."/>
            <person name="Young J.P."/>
            <person name="Sanders I.R."/>
            <person name="Henrissat B."/>
            <person name="Rensing S.A."/>
            <person name="Grigoriev I.V."/>
            <person name="Corradi N."/>
            <person name="Roux C."/>
            <person name="Martin F."/>
        </authorList>
    </citation>
    <scope>NUCLEOTIDE SEQUENCE</scope>
    <source>
        <strain evidence="1">DAOM 197198</strain>
    </source>
</reference>
<protein>
    <submittedName>
        <fullName evidence="1">Uncharacterized protein</fullName>
    </submittedName>
</protein>
<sequence length="57" mass="6603">MINSSLESPNRDELNGGKIIFLDDYKELLIILLQLLQSKPDVLMLLVLEKIIDRSKY</sequence>
<evidence type="ECO:0000313" key="1">
    <source>
        <dbReference type="EMBL" id="ESA21093.1"/>
    </source>
</evidence>
<proteinExistence type="predicted"/>
<accession>U9URD0</accession>
<dbReference type="EMBL" id="KI276741">
    <property type="protein sequence ID" value="ESA21093.1"/>
    <property type="molecule type" value="Genomic_DNA"/>
</dbReference>
<dbReference type="HOGENOM" id="CLU_2997558_0_0_1"/>
<organism evidence="1">
    <name type="scientific">Rhizophagus irregularis (strain DAOM 181602 / DAOM 197198 / MUCL 43194)</name>
    <name type="common">Arbuscular mycorrhizal fungus</name>
    <name type="synonym">Glomus intraradices</name>
    <dbReference type="NCBI Taxonomy" id="747089"/>
    <lineage>
        <taxon>Eukaryota</taxon>
        <taxon>Fungi</taxon>
        <taxon>Fungi incertae sedis</taxon>
        <taxon>Mucoromycota</taxon>
        <taxon>Glomeromycotina</taxon>
        <taxon>Glomeromycetes</taxon>
        <taxon>Glomerales</taxon>
        <taxon>Glomeraceae</taxon>
        <taxon>Rhizophagus</taxon>
    </lineage>
</organism>
<gene>
    <name evidence="1" type="ORF">GLOINDRAFT_17848</name>
</gene>
<dbReference type="AlphaFoldDB" id="U9URD0"/>
<name>U9URD0_RHIID</name>